<evidence type="ECO:0000313" key="2">
    <source>
        <dbReference type="EMBL" id="GAL58419.1"/>
    </source>
</evidence>
<proteinExistence type="predicted"/>
<sequence>MKTRHEKTLNNAEVDALLAAIDPSGPEKRPVDRVHNGEEQSVANAWELDIHDGSAAELDR</sequence>
<feature type="region of interest" description="Disordered" evidence="1">
    <location>
        <begin position="38"/>
        <end position="60"/>
    </location>
</feature>
<dbReference type="Proteomes" id="UP000029462">
    <property type="component" value="Unassembled WGS sequence"/>
</dbReference>
<dbReference type="OrthoDB" id="6433496at2"/>
<evidence type="ECO:0000313" key="3">
    <source>
        <dbReference type="Proteomes" id="UP000029462"/>
    </source>
</evidence>
<accession>A0A090V578</accession>
<dbReference type="RefSeq" id="WP_042391445.1">
    <property type="nucleotide sequence ID" value="NZ_BBMZ01000010.1"/>
</dbReference>
<keyword evidence="3" id="KW-1185">Reference proteome</keyword>
<organism evidence="2 3">
    <name type="scientific">Pseudescherichia vulneris NBRC 102420</name>
    <dbReference type="NCBI Taxonomy" id="1115515"/>
    <lineage>
        <taxon>Bacteria</taxon>
        <taxon>Pseudomonadati</taxon>
        <taxon>Pseudomonadota</taxon>
        <taxon>Gammaproteobacteria</taxon>
        <taxon>Enterobacterales</taxon>
        <taxon>Enterobacteriaceae</taxon>
        <taxon>Pseudescherichia</taxon>
    </lineage>
</organism>
<dbReference type="STRING" id="1115515.EV102420_10_02000"/>
<dbReference type="EMBL" id="BBMZ01000010">
    <property type="protein sequence ID" value="GAL58419.1"/>
    <property type="molecule type" value="Genomic_DNA"/>
</dbReference>
<reference evidence="2 3" key="1">
    <citation type="submission" date="2014-09" db="EMBL/GenBank/DDBJ databases">
        <title>Whole genome shotgun sequence of Escherichia vulneris NBRC 102420.</title>
        <authorList>
            <person name="Yoshida Y."/>
            <person name="Hosoyama A."/>
            <person name="Tsuchikane K."/>
            <person name="Ohji S."/>
            <person name="Ichikawa N."/>
            <person name="Kimura A."/>
            <person name="Yamazoe A."/>
            <person name="Ezaki T."/>
            <person name="Fujita N."/>
        </authorList>
    </citation>
    <scope>NUCLEOTIDE SEQUENCE [LARGE SCALE GENOMIC DNA]</scope>
    <source>
        <strain evidence="2 3">NBRC 102420</strain>
    </source>
</reference>
<feature type="compositionally biased region" description="Basic and acidic residues" evidence="1">
    <location>
        <begin position="48"/>
        <end position="60"/>
    </location>
</feature>
<name>A0A090V578_PSEVU</name>
<evidence type="ECO:0000256" key="1">
    <source>
        <dbReference type="SAM" id="MobiDB-lite"/>
    </source>
</evidence>
<gene>
    <name evidence="2" type="ORF">EV102420_10_02000</name>
</gene>
<dbReference type="AlphaFoldDB" id="A0A090V578"/>
<comment type="caution">
    <text evidence="2">The sequence shown here is derived from an EMBL/GenBank/DDBJ whole genome shotgun (WGS) entry which is preliminary data.</text>
</comment>
<protein>
    <submittedName>
        <fullName evidence="2">Uncharacterized protein</fullName>
    </submittedName>
</protein>